<dbReference type="Proteomes" id="UP000070633">
    <property type="component" value="Unassembled WGS sequence"/>
</dbReference>
<reference evidence="2 3" key="1">
    <citation type="journal article" date="2016" name="Sci. Rep.">
        <title>Metabolic traits of an uncultured archaeal lineage -MSBL1- from brine pools of the Red Sea.</title>
        <authorList>
            <person name="Mwirichia R."/>
            <person name="Alam I."/>
            <person name="Rashid M."/>
            <person name="Vinu M."/>
            <person name="Ba-Alawi W."/>
            <person name="Anthony Kamau A."/>
            <person name="Kamanda Ngugi D."/>
            <person name="Goker M."/>
            <person name="Klenk H.P."/>
            <person name="Bajic V."/>
            <person name="Stingl U."/>
        </authorList>
    </citation>
    <scope>NUCLEOTIDE SEQUENCE [LARGE SCALE GENOMIC DNA]</scope>
    <source>
        <strain evidence="2">SCGC-AAA382M17</strain>
    </source>
</reference>
<proteinExistence type="predicted"/>
<dbReference type="InterPro" id="IPR011059">
    <property type="entry name" value="Metal-dep_hydrolase_composite"/>
</dbReference>
<dbReference type="Pfam" id="PF01979">
    <property type="entry name" value="Amidohydro_1"/>
    <property type="match status" value="1"/>
</dbReference>
<dbReference type="EMBL" id="LHYI01000002">
    <property type="protein sequence ID" value="KXB08938.1"/>
    <property type="molecule type" value="Genomic_DNA"/>
</dbReference>
<gene>
    <name evidence="2" type="ORF">AKJ55_00150</name>
</gene>
<keyword evidence="3" id="KW-1185">Reference proteome</keyword>
<dbReference type="InterPro" id="IPR050287">
    <property type="entry name" value="MTA/SAH_deaminase"/>
</dbReference>
<dbReference type="PANTHER" id="PTHR43794:SF5">
    <property type="entry name" value="CHLOROHYDROLASE FAMILY PROTEIN"/>
    <property type="match status" value="1"/>
</dbReference>
<name>A0ABR5TK45_9EURY</name>
<comment type="caution">
    <text evidence="2">The sequence shown here is derived from an EMBL/GenBank/DDBJ whole genome shotgun (WGS) entry which is preliminary data.</text>
</comment>
<dbReference type="InterPro" id="IPR032466">
    <property type="entry name" value="Metal_Hydrolase"/>
</dbReference>
<evidence type="ECO:0000313" key="2">
    <source>
        <dbReference type="EMBL" id="KXB08938.1"/>
    </source>
</evidence>
<accession>A0ABR5TK45</accession>
<sequence length="367" mass="40469">MKNARILSGYDLELVKGFVRIVDGEIREIERGHTSKDGIDLKGSILMPPFVNAHTHVGDSVAKDIYAGRTQPEVVGGGGYKFRALSQSSREEKIGAIRNSLLEMRNSGSIAHLDFREGWMEGLSQLKDAEIPDLKSFSLTRPSDGTDIEELLSESDGIGVPSLESYSMEKLETISELVSSHDKLLSFHVSETESAHETSLDETGQTEIERALAFDPNFLIHGVWAETEDLRALSEEDVSLVMCPRSNSLLSTGVPPIREALDEGVELWLGTDNVSVCPPIMFHELSFAWTMLRLQDERAGETEAKELLKAATVNPLKELDLKAGPLMEGKTANFLIISPDRNLRKTESLYLGLVNRCRAGDIESIVS</sequence>
<protein>
    <recommendedName>
        <fullName evidence="1">Amidohydrolase-related domain-containing protein</fullName>
    </recommendedName>
</protein>
<feature type="domain" description="Amidohydrolase-related" evidence="1">
    <location>
        <begin position="45"/>
        <end position="340"/>
    </location>
</feature>
<evidence type="ECO:0000313" key="3">
    <source>
        <dbReference type="Proteomes" id="UP000070633"/>
    </source>
</evidence>
<dbReference type="InterPro" id="IPR006680">
    <property type="entry name" value="Amidohydro-rel"/>
</dbReference>
<organism evidence="2 3">
    <name type="scientific">candidate division MSBL1 archaeon SCGC-AAA382M17</name>
    <dbReference type="NCBI Taxonomy" id="1698284"/>
    <lineage>
        <taxon>Archaea</taxon>
        <taxon>Methanobacteriati</taxon>
        <taxon>Methanobacteriota</taxon>
        <taxon>candidate division MSBL1</taxon>
    </lineage>
</organism>
<dbReference type="Gene3D" id="3.20.20.140">
    <property type="entry name" value="Metal-dependent hydrolases"/>
    <property type="match status" value="1"/>
</dbReference>
<dbReference type="Gene3D" id="2.30.40.10">
    <property type="entry name" value="Urease, subunit C, domain 1"/>
    <property type="match status" value="1"/>
</dbReference>
<evidence type="ECO:0000259" key="1">
    <source>
        <dbReference type="Pfam" id="PF01979"/>
    </source>
</evidence>
<dbReference type="PANTHER" id="PTHR43794">
    <property type="entry name" value="AMINOHYDROLASE SSNA-RELATED"/>
    <property type="match status" value="1"/>
</dbReference>
<dbReference type="SUPFAM" id="SSF51338">
    <property type="entry name" value="Composite domain of metallo-dependent hydrolases"/>
    <property type="match status" value="1"/>
</dbReference>
<dbReference type="SUPFAM" id="SSF51556">
    <property type="entry name" value="Metallo-dependent hydrolases"/>
    <property type="match status" value="1"/>
</dbReference>